<dbReference type="GeneID" id="18764593"/>
<evidence type="ECO:0000256" key="1">
    <source>
        <dbReference type="SAM" id="MobiDB-lite"/>
    </source>
</evidence>
<feature type="region of interest" description="Disordered" evidence="1">
    <location>
        <begin position="1"/>
        <end position="122"/>
    </location>
</feature>
<dbReference type="KEGG" id="mbe:MBM_08658"/>
<dbReference type="OrthoDB" id="3560797at2759"/>
<name>K1W7X1_MARBU</name>
<dbReference type="Proteomes" id="UP000006753">
    <property type="component" value="Unassembled WGS sequence"/>
</dbReference>
<proteinExistence type="predicted"/>
<accession>K1W7X1</accession>
<feature type="compositionally biased region" description="Low complexity" evidence="1">
    <location>
        <begin position="49"/>
        <end position="69"/>
    </location>
</feature>
<feature type="compositionally biased region" description="Basic residues" evidence="1">
    <location>
        <begin position="13"/>
        <end position="29"/>
    </location>
</feature>
<reference evidence="2 3" key="1">
    <citation type="journal article" date="2012" name="BMC Genomics">
        <title>Sequencing the genome of Marssonina brunnea reveals fungus-poplar co-evolution.</title>
        <authorList>
            <person name="Zhu S."/>
            <person name="Cao Y.-Z."/>
            <person name="Jiang C."/>
            <person name="Tan B.-Y."/>
            <person name="Wang Z."/>
            <person name="Feng S."/>
            <person name="Zhang L."/>
            <person name="Su X.-H."/>
            <person name="Brejova B."/>
            <person name="Vinar T."/>
            <person name="Xu M."/>
            <person name="Wang M.-X."/>
            <person name="Zhang S.-G."/>
            <person name="Huang M.-R."/>
            <person name="Wu R."/>
            <person name="Zhou Y."/>
        </authorList>
    </citation>
    <scope>NUCLEOTIDE SEQUENCE [LARGE SCALE GENOMIC DNA]</scope>
    <source>
        <strain evidence="2 3">MB_m1</strain>
    </source>
</reference>
<dbReference type="RefSeq" id="XP_007296547.1">
    <property type="nucleotide sequence ID" value="XM_007296485.1"/>
</dbReference>
<protein>
    <submittedName>
        <fullName evidence="2">Uncharacterized protein</fullName>
    </submittedName>
</protein>
<feature type="compositionally biased region" description="Low complexity" evidence="1">
    <location>
        <begin position="111"/>
        <end position="122"/>
    </location>
</feature>
<sequence>MGSCTSRPLPPRFQRRPAKLSRARIRKSRISPSIFTTASQPEPIKPGCGSAPRSHSSSTSRSGSSAPSSNPTQSKTTTATTPLNDTQTQLQPPTPQKEGAPAAPALPVPPQAATGSPASTSTADLELRSVQPLLGTLMHAIRAYSFHRVQSQTQTLADLAAIISSLPPAVPPRTLEALRDLERDVARLYAAQKALFSQLFEPALSEAGSLWSEFLALDPEGRRRAARNLERGGVLMRIFDGLGKVRAGCEEVLARDAEVGRRFQALFEGVWEELREGEGEVGGGVVSACMRWLVLKIVEAKRREGLGERIEWVKKGRVEVSVALLAVVEGLREDD</sequence>
<evidence type="ECO:0000313" key="2">
    <source>
        <dbReference type="EMBL" id="EKD13215.1"/>
    </source>
</evidence>
<dbReference type="InParanoid" id="K1W7X1"/>
<gene>
    <name evidence="2" type="ORF">MBM_08658</name>
</gene>
<dbReference type="EMBL" id="JH921451">
    <property type="protein sequence ID" value="EKD13215.1"/>
    <property type="molecule type" value="Genomic_DNA"/>
</dbReference>
<feature type="compositionally biased region" description="Polar residues" evidence="1">
    <location>
        <begin position="30"/>
        <end position="40"/>
    </location>
</feature>
<dbReference type="HOGENOM" id="CLU_829181_0_0_1"/>
<evidence type="ECO:0000313" key="3">
    <source>
        <dbReference type="Proteomes" id="UP000006753"/>
    </source>
</evidence>
<feature type="compositionally biased region" description="Low complexity" evidence="1">
    <location>
        <begin position="76"/>
        <end position="91"/>
    </location>
</feature>
<dbReference type="AlphaFoldDB" id="K1W7X1"/>
<organism evidence="2 3">
    <name type="scientific">Marssonina brunnea f. sp. multigermtubi (strain MB_m1)</name>
    <name type="common">Marssonina leaf spot fungus</name>
    <dbReference type="NCBI Taxonomy" id="1072389"/>
    <lineage>
        <taxon>Eukaryota</taxon>
        <taxon>Fungi</taxon>
        <taxon>Dikarya</taxon>
        <taxon>Ascomycota</taxon>
        <taxon>Pezizomycotina</taxon>
        <taxon>Leotiomycetes</taxon>
        <taxon>Helotiales</taxon>
        <taxon>Drepanopezizaceae</taxon>
        <taxon>Drepanopeziza</taxon>
    </lineage>
</organism>
<keyword evidence="3" id="KW-1185">Reference proteome</keyword>